<evidence type="ECO:0000313" key="3">
    <source>
        <dbReference type="Proteomes" id="UP001237642"/>
    </source>
</evidence>
<dbReference type="SUPFAM" id="SSF88713">
    <property type="entry name" value="Glycoside hydrolase/deacetylase"/>
    <property type="match status" value="1"/>
</dbReference>
<dbReference type="PANTHER" id="PTHR11607">
    <property type="entry name" value="ALPHA-MANNOSIDASE"/>
    <property type="match status" value="1"/>
</dbReference>
<dbReference type="InterPro" id="IPR000602">
    <property type="entry name" value="Glyco_hydro_38_N"/>
</dbReference>
<accession>A0AAD8M7L6</accession>
<dbReference type="GO" id="GO:0004559">
    <property type="term" value="F:alpha-mannosidase activity"/>
    <property type="evidence" value="ECO:0007669"/>
    <property type="project" value="InterPro"/>
</dbReference>
<sequence>MTSLKCFGSLQIFANAFPVHYIPPSGFQFEVNDDIVPVQDDPLLFYYNVKDRVNDFIVAVIAQANVTPINHVMWTMSDEFQYQYAETWFKQMDKLIHYVNLDGRVNALYSTPSLYTDAKNTANSSWPLKKMIISREFFAFSGFKLFRKL</sequence>
<dbReference type="Pfam" id="PF01074">
    <property type="entry name" value="Glyco_hydro_38N"/>
    <property type="match status" value="1"/>
</dbReference>
<dbReference type="Gene3D" id="3.20.110.10">
    <property type="entry name" value="Glycoside hydrolase 38, N terminal domain"/>
    <property type="match status" value="1"/>
</dbReference>
<reference evidence="2" key="2">
    <citation type="submission" date="2023-05" db="EMBL/GenBank/DDBJ databases">
        <authorList>
            <person name="Schelkunov M.I."/>
        </authorList>
    </citation>
    <scope>NUCLEOTIDE SEQUENCE</scope>
    <source>
        <strain evidence="2">Hsosn_3</strain>
        <tissue evidence="2">Leaf</tissue>
    </source>
</reference>
<dbReference type="GO" id="GO:0006013">
    <property type="term" value="P:mannose metabolic process"/>
    <property type="evidence" value="ECO:0007669"/>
    <property type="project" value="InterPro"/>
</dbReference>
<dbReference type="PANTHER" id="PTHR11607:SF61">
    <property type="entry name" value="ALPHA-MANNOSIDASE"/>
    <property type="match status" value="1"/>
</dbReference>
<dbReference type="Proteomes" id="UP001237642">
    <property type="component" value="Unassembled WGS sequence"/>
</dbReference>
<dbReference type="AlphaFoldDB" id="A0AAD8M7L6"/>
<dbReference type="Gene3D" id="1.20.1270.50">
    <property type="entry name" value="Glycoside hydrolase family 38, central domain"/>
    <property type="match status" value="1"/>
</dbReference>
<reference evidence="2" key="1">
    <citation type="submission" date="2023-02" db="EMBL/GenBank/DDBJ databases">
        <title>Genome of toxic invasive species Heracleum sosnowskyi carries increased number of genes despite the absence of recent whole-genome duplications.</title>
        <authorList>
            <person name="Schelkunov M."/>
            <person name="Shtratnikova V."/>
            <person name="Makarenko M."/>
            <person name="Klepikova A."/>
            <person name="Omelchenko D."/>
            <person name="Novikova G."/>
            <person name="Obukhova E."/>
            <person name="Bogdanov V."/>
            <person name="Penin A."/>
            <person name="Logacheva M."/>
        </authorList>
    </citation>
    <scope>NUCLEOTIDE SEQUENCE</scope>
    <source>
        <strain evidence="2">Hsosn_3</strain>
        <tissue evidence="2">Leaf</tissue>
    </source>
</reference>
<proteinExistence type="predicted"/>
<gene>
    <name evidence="2" type="ORF">POM88_040691</name>
</gene>
<feature type="domain" description="Glycoside hydrolase family 38 N-terminal" evidence="1">
    <location>
        <begin position="11"/>
        <end position="127"/>
    </location>
</feature>
<organism evidence="2 3">
    <name type="scientific">Heracleum sosnowskyi</name>
    <dbReference type="NCBI Taxonomy" id="360622"/>
    <lineage>
        <taxon>Eukaryota</taxon>
        <taxon>Viridiplantae</taxon>
        <taxon>Streptophyta</taxon>
        <taxon>Embryophyta</taxon>
        <taxon>Tracheophyta</taxon>
        <taxon>Spermatophyta</taxon>
        <taxon>Magnoliopsida</taxon>
        <taxon>eudicotyledons</taxon>
        <taxon>Gunneridae</taxon>
        <taxon>Pentapetalae</taxon>
        <taxon>asterids</taxon>
        <taxon>campanulids</taxon>
        <taxon>Apiales</taxon>
        <taxon>Apiaceae</taxon>
        <taxon>Apioideae</taxon>
        <taxon>apioid superclade</taxon>
        <taxon>Tordylieae</taxon>
        <taxon>Tordyliinae</taxon>
        <taxon>Heracleum</taxon>
    </lineage>
</organism>
<comment type="caution">
    <text evidence="2">The sequence shown here is derived from an EMBL/GenBank/DDBJ whole genome shotgun (WGS) entry which is preliminary data.</text>
</comment>
<dbReference type="InterPro" id="IPR011330">
    <property type="entry name" value="Glyco_hydro/deAcase_b/a-brl"/>
</dbReference>
<evidence type="ECO:0000259" key="1">
    <source>
        <dbReference type="Pfam" id="PF01074"/>
    </source>
</evidence>
<dbReference type="InterPro" id="IPR037094">
    <property type="entry name" value="Glyco_hydro_38_cen_sf"/>
</dbReference>
<dbReference type="EMBL" id="JAUIZM010000009">
    <property type="protein sequence ID" value="KAK1365130.1"/>
    <property type="molecule type" value="Genomic_DNA"/>
</dbReference>
<keyword evidence="3" id="KW-1185">Reference proteome</keyword>
<dbReference type="InterPro" id="IPR027291">
    <property type="entry name" value="Glyco_hydro_38_N_sf"/>
</dbReference>
<protein>
    <recommendedName>
        <fullName evidence="1">Glycoside hydrolase family 38 N-terminal domain-containing protein</fullName>
    </recommendedName>
</protein>
<evidence type="ECO:0000313" key="2">
    <source>
        <dbReference type="EMBL" id="KAK1365130.1"/>
    </source>
</evidence>
<name>A0AAD8M7L6_9APIA</name>
<dbReference type="InterPro" id="IPR050843">
    <property type="entry name" value="Glycosyl_Hydrlase_38"/>
</dbReference>